<protein>
    <recommendedName>
        <fullName evidence="4">Archaeal Type IV pilin N-terminal domain-containing protein</fullName>
    </recommendedName>
</protein>
<sequence length="144" mass="15493">MKRPCSSDGVATLIGYIIITGVLMVLLVMVMITSNYALMERPAERFTYHSFVDIGNGMSVRVVDVYTIAPVNGSIVSEFDIPEDVLGAGYRITVRRADSDQEIEVKNERSETVISLAGIGATRAVVGSTTGGGWNRIIYDSGGV</sequence>
<dbReference type="RefSeq" id="WP_211531602.1">
    <property type="nucleotide sequence ID" value="NZ_JWHL01000021.1"/>
</dbReference>
<dbReference type="AlphaFoldDB" id="A0A8J8B4X7"/>
<reference evidence="2" key="1">
    <citation type="submission" date="2014-12" db="EMBL/GenBank/DDBJ databases">
        <authorList>
            <person name="Huang H.-H."/>
            <person name="Chen S.-C."/>
            <person name="Lai M.-C."/>
        </authorList>
    </citation>
    <scope>NUCLEOTIDE SEQUENCE</scope>
    <source>
        <strain evidence="2">K1F9705b</strain>
    </source>
</reference>
<feature type="transmembrane region" description="Helical" evidence="1">
    <location>
        <begin position="13"/>
        <end position="38"/>
    </location>
</feature>
<organism evidence="2 3">
    <name type="scientific">Methanocalculus chunghsingensis</name>
    <dbReference type="NCBI Taxonomy" id="156457"/>
    <lineage>
        <taxon>Archaea</taxon>
        <taxon>Methanobacteriati</taxon>
        <taxon>Methanobacteriota</taxon>
        <taxon>Stenosarchaea group</taxon>
        <taxon>Methanomicrobia</taxon>
        <taxon>Methanomicrobiales</taxon>
        <taxon>Methanocalculaceae</taxon>
        <taxon>Methanocalculus</taxon>
    </lineage>
</organism>
<dbReference type="OrthoDB" id="118024at2157"/>
<name>A0A8J8B4X7_9EURY</name>
<evidence type="ECO:0000313" key="3">
    <source>
        <dbReference type="Proteomes" id="UP000730161"/>
    </source>
</evidence>
<evidence type="ECO:0008006" key="4">
    <source>
        <dbReference type="Google" id="ProtNLM"/>
    </source>
</evidence>
<evidence type="ECO:0000313" key="2">
    <source>
        <dbReference type="EMBL" id="MBR1369850.1"/>
    </source>
</evidence>
<keyword evidence="1" id="KW-0472">Membrane</keyword>
<accession>A0A8J8B4X7</accession>
<keyword evidence="1" id="KW-1133">Transmembrane helix</keyword>
<comment type="caution">
    <text evidence="2">The sequence shown here is derived from an EMBL/GenBank/DDBJ whole genome shotgun (WGS) entry which is preliminary data.</text>
</comment>
<dbReference type="Proteomes" id="UP000730161">
    <property type="component" value="Unassembled WGS sequence"/>
</dbReference>
<evidence type="ECO:0000256" key="1">
    <source>
        <dbReference type="SAM" id="Phobius"/>
    </source>
</evidence>
<dbReference type="EMBL" id="JWHL01000021">
    <property type="protein sequence ID" value="MBR1369850.1"/>
    <property type="molecule type" value="Genomic_DNA"/>
</dbReference>
<proteinExistence type="predicted"/>
<gene>
    <name evidence="2" type="ORF">RJ53_10325</name>
</gene>
<keyword evidence="3" id="KW-1185">Reference proteome</keyword>
<keyword evidence="1" id="KW-0812">Transmembrane</keyword>